<reference evidence="2 3" key="1">
    <citation type="journal article" date="2016" name="Genome Announc.">
        <title>Draft Genome Sequence of Planomonospora sphaerica JCM9374, a Rare Actinomycete.</title>
        <authorList>
            <person name="Dohra H."/>
            <person name="Suzuki T."/>
            <person name="Inoue Y."/>
            <person name="Kodani S."/>
        </authorList>
    </citation>
    <scope>NUCLEOTIDE SEQUENCE [LARGE SCALE GENOMIC DNA]</scope>
    <source>
        <strain evidence="2 3">JCM 9374</strain>
    </source>
</reference>
<dbReference type="Proteomes" id="UP000077701">
    <property type="component" value="Unassembled WGS sequence"/>
</dbReference>
<dbReference type="AlphaFoldDB" id="A0A161LNH7"/>
<dbReference type="EMBL" id="BDCX01000021">
    <property type="protein sequence ID" value="GAT70987.1"/>
    <property type="molecule type" value="Genomic_DNA"/>
</dbReference>
<protein>
    <recommendedName>
        <fullName evidence="1">SHOCT domain-containing protein</fullName>
    </recommendedName>
</protein>
<organism evidence="2 3">
    <name type="scientific">Planomonospora sphaerica</name>
    <dbReference type="NCBI Taxonomy" id="161355"/>
    <lineage>
        <taxon>Bacteria</taxon>
        <taxon>Bacillati</taxon>
        <taxon>Actinomycetota</taxon>
        <taxon>Actinomycetes</taxon>
        <taxon>Streptosporangiales</taxon>
        <taxon>Streptosporangiaceae</taxon>
        <taxon>Planomonospora</taxon>
    </lineage>
</organism>
<name>A0A161LNH7_9ACTN</name>
<feature type="domain" description="SHOCT" evidence="1">
    <location>
        <begin position="58"/>
        <end position="81"/>
    </location>
</feature>
<keyword evidence="3" id="KW-1185">Reference proteome</keyword>
<dbReference type="Pfam" id="PF09851">
    <property type="entry name" value="SHOCT"/>
    <property type="match status" value="1"/>
</dbReference>
<proteinExistence type="predicted"/>
<accession>A0A161LNH7</accession>
<comment type="caution">
    <text evidence="2">The sequence shown here is derived from an EMBL/GenBank/DDBJ whole genome shotgun (WGS) entry which is preliminary data.</text>
</comment>
<evidence type="ECO:0000313" key="3">
    <source>
        <dbReference type="Proteomes" id="UP000077701"/>
    </source>
</evidence>
<gene>
    <name evidence="2" type="ORF">PS9374_06678</name>
</gene>
<dbReference type="STRING" id="161355.PS9374_06678"/>
<reference evidence="3" key="2">
    <citation type="submission" date="2016-04" db="EMBL/GenBank/DDBJ databases">
        <title>Planomonospora sphaerica JCM9374 whole genome shotgun sequence.</title>
        <authorList>
            <person name="Suzuki T."/>
            <person name="Dohra H."/>
            <person name="Kodani S."/>
        </authorList>
    </citation>
    <scope>NUCLEOTIDE SEQUENCE [LARGE SCALE GENOMIC DNA]</scope>
    <source>
        <strain evidence="3">JCM 9374</strain>
    </source>
</reference>
<sequence>MHGYGHGAMMWPMGGMMLLWLVLTALVVWLVVRSTPSRAGSGLATPPADTDAAGPARRILAERYARGELDTDEYTQRLAALR</sequence>
<evidence type="ECO:0000259" key="1">
    <source>
        <dbReference type="Pfam" id="PF09851"/>
    </source>
</evidence>
<evidence type="ECO:0000313" key="2">
    <source>
        <dbReference type="EMBL" id="GAT70987.1"/>
    </source>
</evidence>
<dbReference type="InterPro" id="IPR018649">
    <property type="entry name" value="SHOCT"/>
</dbReference>